<comment type="caution">
    <text evidence="5">The sequence shown here is derived from an EMBL/GenBank/DDBJ whole genome shotgun (WGS) entry which is preliminary data.</text>
</comment>
<evidence type="ECO:0000256" key="3">
    <source>
        <dbReference type="ARBA" id="ARBA00023163"/>
    </source>
</evidence>
<evidence type="ECO:0000259" key="4">
    <source>
        <dbReference type="PROSITE" id="PS50932"/>
    </source>
</evidence>
<dbReference type="InterPro" id="IPR046335">
    <property type="entry name" value="LacI/GalR-like_sensor"/>
</dbReference>
<dbReference type="SUPFAM" id="SSF47413">
    <property type="entry name" value="lambda repressor-like DNA-binding domains"/>
    <property type="match status" value="1"/>
</dbReference>
<dbReference type="PROSITE" id="PS50932">
    <property type="entry name" value="HTH_LACI_2"/>
    <property type="match status" value="1"/>
</dbReference>
<dbReference type="EMBL" id="JARXVH010000028">
    <property type="protein sequence ID" value="MDH6222041.1"/>
    <property type="molecule type" value="Genomic_DNA"/>
</dbReference>
<evidence type="ECO:0000313" key="6">
    <source>
        <dbReference type="Proteomes" id="UP001160499"/>
    </source>
</evidence>
<protein>
    <submittedName>
        <fullName evidence="5">LacI family transcriptional regulator</fullName>
    </submittedName>
</protein>
<dbReference type="Gene3D" id="1.10.260.40">
    <property type="entry name" value="lambda repressor-like DNA-binding domains"/>
    <property type="match status" value="1"/>
</dbReference>
<reference evidence="5 6" key="1">
    <citation type="submission" date="2023-04" db="EMBL/GenBank/DDBJ databases">
        <title>Forest soil microbial communities from Buena Vista Peninsula, Colon Province, Panama.</title>
        <authorList>
            <person name="Bouskill N."/>
        </authorList>
    </citation>
    <scope>NUCLEOTIDE SEQUENCE [LARGE SCALE GENOMIC DNA]</scope>
    <source>
        <strain evidence="5 6">GGS1</strain>
    </source>
</reference>
<evidence type="ECO:0000256" key="1">
    <source>
        <dbReference type="ARBA" id="ARBA00023015"/>
    </source>
</evidence>
<keyword evidence="3" id="KW-0804">Transcription</keyword>
<organism evidence="5 6">
    <name type="scientific">Streptomyces pseudovenezuelae</name>
    <dbReference type="NCBI Taxonomy" id="67350"/>
    <lineage>
        <taxon>Bacteria</taxon>
        <taxon>Bacillati</taxon>
        <taxon>Actinomycetota</taxon>
        <taxon>Actinomycetes</taxon>
        <taxon>Kitasatosporales</taxon>
        <taxon>Streptomycetaceae</taxon>
        <taxon>Streptomyces</taxon>
        <taxon>Streptomyces aurantiacus group</taxon>
    </lineage>
</organism>
<sequence length="355" mass="37820">MSKPVRDDLPHLDKAGRPTLATVATLAGVHPSTASRALSSSLKGGVRVGSADTVERIRRIAKELGFSRNLHAAGLRTQRTSLAGVLVPRLTDLVLATIYEGIDEEARHHGYQTFVANTNDDEAERASKTDMLLARQVDGIVLGDARIDHDEIIEQLQARRVPFVLVSRRSQHHPSVTCDDYAGGRLAAQHLLDLGHRRVAVIAGEQYASTALDRLQGFADVYREAGHPLAPELVVPSRFDVAGGRRACQQILNTSGAAPTGVFVVNDFAAIGALGTLRSAGLTAGRDIAVIGYNDISLASELPLPLSSIRSPLHDMGTEAMRLLLAGMEGAEMTSKTLKPSLAARESTLGISTPA</sequence>
<dbReference type="Gene3D" id="3.40.50.2300">
    <property type="match status" value="2"/>
</dbReference>
<dbReference type="Pfam" id="PF00356">
    <property type="entry name" value="LacI"/>
    <property type="match status" value="1"/>
</dbReference>
<evidence type="ECO:0000256" key="2">
    <source>
        <dbReference type="ARBA" id="ARBA00023125"/>
    </source>
</evidence>
<dbReference type="SMART" id="SM00354">
    <property type="entry name" value="HTH_LACI"/>
    <property type="match status" value="1"/>
</dbReference>
<dbReference type="CDD" id="cd06285">
    <property type="entry name" value="PBP1_LacI-like"/>
    <property type="match status" value="1"/>
</dbReference>
<dbReference type="Pfam" id="PF13377">
    <property type="entry name" value="Peripla_BP_3"/>
    <property type="match status" value="1"/>
</dbReference>
<dbReference type="SUPFAM" id="SSF53822">
    <property type="entry name" value="Periplasmic binding protein-like I"/>
    <property type="match status" value="1"/>
</dbReference>
<proteinExistence type="predicted"/>
<keyword evidence="1" id="KW-0805">Transcription regulation</keyword>
<gene>
    <name evidence="5" type="ORF">M2283_009388</name>
</gene>
<dbReference type="Proteomes" id="UP001160499">
    <property type="component" value="Unassembled WGS sequence"/>
</dbReference>
<feature type="domain" description="HTH lacI-type" evidence="4">
    <location>
        <begin position="18"/>
        <end position="77"/>
    </location>
</feature>
<name>A0ABT6M232_9ACTN</name>
<dbReference type="InterPro" id="IPR010982">
    <property type="entry name" value="Lambda_DNA-bd_dom_sf"/>
</dbReference>
<keyword evidence="2" id="KW-0238">DNA-binding</keyword>
<dbReference type="CDD" id="cd01392">
    <property type="entry name" value="HTH_LacI"/>
    <property type="match status" value="1"/>
</dbReference>
<accession>A0ABT6M232</accession>
<dbReference type="RefSeq" id="WP_280882703.1">
    <property type="nucleotide sequence ID" value="NZ_JARXVH010000028.1"/>
</dbReference>
<dbReference type="InterPro" id="IPR028082">
    <property type="entry name" value="Peripla_BP_I"/>
</dbReference>
<evidence type="ECO:0000313" key="5">
    <source>
        <dbReference type="EMBL" id="MDH6222041.1"/>
    </source>
</evidence>
<keyword evidence="6" id="KW-1185">Reference proteome</keyword>
<dbReference type="PANTHER" id="PTHR30146:SF109">
    <property type="entry name" value="HTH-TYPE TRANSCRIPTIONAL REGULATOR GALS"/>
    <property type="match status" value="1"/>
</dbReference>
<dbReference type="PANTHER" id="PTHR30146">
    <property type="entry name" value="LACI-RELATED TRANSCRIPTIONAL REPRESSOR"/>
    <property type="match status" value="1"/>
</dbReference>
<dbReference type="InterPro" id="IPR000843">
    <property type="entry name" value="HTH_LacI"/>
</dbReference>